<dbReference type="AlphaFoldDB" id="A0A3S1B2N9"/>
<dbReference type="OrthoDB" id="517270at2"/>
<dbReference type="Proteomes" id="UP000281028">
    <property type="component" value="Unassembled WGS sequence"/>
</dbReference>
<dbReference type="InterPro" id="IPR029063">
    <property type="entry name" value="SAM-dependent_MTases_sf"/>
</dbReference>
<dbReference type="GO" id="GO:0032259">
    <property type="term" value="P:methylation"/>
    <property type="evidence" value="ECO:0007669"/>
    <property type="project" value="UniProtKB-KW"/>
</dbReference>
<keyword evidence="1" id="KW-0808">Transferase</keyword>
<organism evidence="1 2">
    <name type="scientific">Chitinophaga solisilvae</name>
    <dbReference type="NCBI Taxonomy" id="1233460"/>
    <lineage>
        <taxon>Bacteria</taxon>
        <taxon>Pseudomonadati</taxon>
        <taxon>Bacteroidota</taxon>
        <taxon>Chitinophagia</taxon>
        <taxon>Chitinophagales</taxon>
        <taxon>Chitinophagaceae</taxon>
        <taxon>Chitinophaga</taxon>
    </lineage>
</organism>
<keyword evidence="1" id="KW-0489">Methyltransferase</keyword>
<name>A0A3S1B2N9_9BACT</name>
<dbReference type="Gene3D" id="3.40.50.150">
    <property type="entry name" value="Vaccinia Virus protein VP39"/>
    <property type="match status" value="1"/>
</dbReference>
<accession>A0A3S1B2N9</accession>
<comment type="caution">
    <text evidence="1">The sequence shown here is derived from an EMBL/GenBank/DDBJ whole genome shotgun (WGS) entry which is preliminary data.</text>
</comment>
<dbReference type="EMBL" id="RIAR02000001">
    <property type="protein sequence ID" value="NSL87729.1"/>
    <property type="molecule type" value="Genomic_DNA"/>
</dbReference>
<protein>
    <submittedName>
        <fullName evidence="1">Class I SAM-dependent methyltransferase</fullName>
    </submittedName>
</protein>
<gene>
    <name evidence="1" type="ORF">ECE50_012850</name>
</gene>
<dbReference type="SUPFAM" id="SSF53335">
    <property type="entry name" value="S-adenosyl-L-methionine-dependent methyltransferases"/>
    <property type="match status" value="1"/>
</dbReference>
<proteinExistence type="predicted"/>
<evidence type="ECO:0000313" key="2">
    <source>
        <dbReference type="Proteomes" id="UP000281028"/>
    </source>
</evidence>
<dbReference type="GO" id="GO:0008168">
    <property type="term" value="F:methyltransferase activity"/>
    <property type="evidence" value="ECO:0007669"/>
    <property type="project" value="UniProtKB-KW"/>
</dbReference>
<evidence type="ECO:0000313" key="1">
    <source>
        <dbReference type="EMBL" id="NSL87729.1"/>
    </source>
</evidence>
<sequence length="223" mass="24355">MKLLTEAELIWSPVVANTRMNRSRQATGVNSYEKEFGFSPVSFLEQRLAAGAPVAWLDVCCGEGRALLQAADYFAARGLSDKLLLKGIDLLPPADDRVIFETAAAAGWKPQETYDLITCSHGLHYLGDKLQVTATLLSVLKSAGCFAAHLDLHNIRVAQDAGGKYLKQLFAASSIRYDARRKLLLCTGPQQLHTGLMFLGADDLSGPNYTGQEAVTSYYRLMP</sequence>
<dbReference type="Pfam" id="PF13489">
    <property type="entry name" value="Methyltransf_23"/>
    <property type="match status" value="1"/>
</dbReference>
<keyword evidence="2" id="KW-1185">Reference proteome</keyword>
<reference evidence="1" key="1">
    <citation type="submission" date="2020-05" db="EMBL/GenBank/DDBJ databases">
        <title>Chitinophaga laudate sp. nov., isolated from a tropical peat swamp.</title>
        <authorList>
            <person name="Goh C.B.S."/>
            <person name="Lee M.S."/>
            <person name="Parimannan S."/>
            <person name="Pasbakhsh P."/>
            <person name="Yule C.M."/>
            <person name="Rajandas H."/>
            <person name="Loke S."/>
            <person name="Croft L."/>
            <person name="Tan J.B.L."/>
        </authorList>
    </citation>
    <scope>NUCLEOTIDE SEQUENCE</scope>
    <source>
        <strain evidence="1">Mgbs1</strain>
    </source>
</reference>